<keyword evidence="3" id="KW-0560">Oxidoreductase</keyword>
<dbReference type="KEGG" id="pmaw:MACH26_18260"/>
<keyword evidence="4" id="KW-0472">Membrane</keyword>
<dbReference type="FunFam" id="1.20.1090.10:FF:000001">
    <property type="entry name" value="Aldehyde-alcohol dehydrogenase"/>
    <property type="match status" value="1"/>
</dbReference>
<feature type="domain" description="Fe-containing alcohol dehydrogenase-like C-terminal" evidence="6">
    <location>
        <begin position="207"/>
        <end position="399"/>
    </location>
</feature>
<feature type="transmembrane region" description="Helical" evidence="4">
    <location>
        <begin position="7"/>
        <end position="26"/>
    </location>
</feature>
<comment type="similarity">
    <text evidence="2">Belongs to the iron-containing alcohol dehydrogenase family.</text>
</comment>
<comment type="cofactor">
    <cofactor evidence="1">
        <name>Fe cation</name>
        <dbReference type="ChEBI" id="CHEBI:24875"/>
    </cofactor>
</comment>
<dbReference type="FunFam" id="3.40.50.1970:FF:000003">
    <property type="entry name" value="Alcohol dehydrogenase, iron-containing"/>
    <property type="match status" value="1"/>
</dbReference>
<protein>
    <submittedName>
        <fullName evidence="7">Alcohol dehydrogenase</fullName>
    </submittedName>
</protein>
<dbReference type="Pfam" id="PF00465">
    <property type="entry name" value="Fe-ADH"/>
    <property type="match status" value="1"/>
</dbReference>
<feature type="domain" description="Alcohol dehydrogenase iron-type/glycerol dehydrogenase GldA" evidence="5">
    <location>
        <begin position="30"/>
        <end position="196"/>
    </location>
</feature>
<evidence type="ECO:0000313" key="7">
    <source>
        <dbReference type="EMBL" id="BDX06305.1"/>
    </source>
</evidence>
<dbReference type="AlphaFoldDB" id="A0AA48KUC2"/>
<dbReference type="SUPFAM" id="SSF56796">
    <property type="entry name" value="Dehydroquinate synthase-like"/>
    <property type="match status" value="1"/>
</dbReference>
<reference evidence="7" key="1">
    <citation type="submission" date="2023-01" db="EMBL/GenBank/DDBJ databases">
        <title>Complete genome sequence of Planctobacterium marinum strain Dej080120_11.</title>
        <authorList>
            <person name="Ueki S."/>
            <person name="Maruyama F."/>
        </authorList>
    </citation>
    <scope>NUCLEOTIDE SEQUENCE</scope>
    <source>
        <strain evidence="7">Dej080120_11</strain>
    </source>
</reference>
<keyword evidence="4" id="KW-0812">Transmembrane</keyword>
<evidence type="ECO:0000256" key="2">
    <source>
        <dbReference type="ARBA" id="ARBA00007358"/>
    </source>
</evidence>
<evidence type="ECO:0000259" key="5">
    <source>
        <dbReference type="Pfam" id="PF00465"/>
    </source>
</evidence>
<sequence length="403" mass="43259">MPFALRVLLYKFVMVMLKLVTVFIPAPKPTIYSGSGSSLKLCESLKFMGVTRILIVTDEMLSKMGLLDAVKKQLEELNIGYVVFDKVVPDPGYQIVEDGVALGQNEHCDAVLGFGGGSSLDAAKVIAARMTNAVSIKKLVGVLKVKNPPVPIFTIPTTAGTGSETTIAAVVSDPDTNQKTPVIDPKLVPVAASLDPDLMTGLPPHITAATGMDALTHAIESYISRHAAPDTDVYALSAVKMIMKYLPVAYEDGANLEAREAMALASFYAGAAFTKANLGYVHAIAHQFGAFYHTPHGLANAIVLPKVLDYSLPAASERLAQLAKATGLGGESDDEQALARKFVDSVKELNQKIGIPITLDKLKQEDIPAIAKGALKEAHYLYPVPRYMNFKQCTQMVSKMLQQ</sequence>
<dbReference type="PANTHER" id="PTHR11496:SF102">
    <property type="entry name" value="ALCOHOL DEHYDROGENASE 4"/>
    <property type="match status" value="1"/>
</dbReference>
<keyword evidence="4" id="KW-1133">Transmembrane helix</keyword>
<evidence type="ECO:0000256" key="4">
    <source>
        <dbReference type="SAM" id="Phobius"/>
    </source>
</evidence>
<dbReference type="Gene3D" id="3.40.50.1970">
    <property type="match status" value="1"/>
</dbReference>
<dbReference type="InterPro" id="IPR056798">
    <property type="entry name" value="ADH_Fe_C"/>
</dbReference>
<evidence type="ECO:0000256" key="3">
    <source>
        <dbReference type="ARBA" id="ARBA00023002"/>
    </source>
</evidence>
<evidence type="ECO:0000256" key="1">
    <source>
        <dbReference type="ARBA" id="ARBA00001962"/>
    </source>
</evidence>
<accession>A0AA48KUC2</accession>
<keyword evidence="8" id="KW-1185">Reference proteome</keyword>
<evidence type="ECO:0000313" key="8">
    <source>
        <dbReference type="Proteomes" id="UP001333710"/>
    </source>
</evidence>
<organism evidence="7 8">
    <name type="scientific">Planctobacterium marinum</name>
    <dbReference type="NCBI Taxonomy" id="1631968"/>
    <lineage>
        <taxon>Bacteria</taxon>
        <taxon>Pseudomonadati</taxon>
        <taxon>Pseudomonadota</taxon>
        <taxon>Gammaproteobacteria</taxon>
        <taxon>Alteromonadales</taxon>
        <taxon>Alteromonadaceae</taxon>
        <taxon>Planctobacterium</taxon>
    </lineage>
</organism>
<dbReference type="CDD" id="cd08189">
    <property type="entry name" value="Fe-ADH-like"/>
    <property type="match status" value="1"/>
</dbReference>
<dbReference type="GO" id="GO:0046872">
    <property type="term" value="F:metal ion binding"/>
    <property type="evidence" value="ECO:0007669"/>
    <property type="project" value="InterPro"/>
</dbReference>
<name>A0AA48KUC2_9ALTE</name>
<dbReference type="Proteomes" id="UP001333710">
    <property type="component" value="Chromosome"/>
</dbReference>
<dbReference type="GO" id="GO:0004022">
    <property type="term" value="F:alcohol dehydrogenase (NAD+) activity"/>
    <property type="evidence" value="ECO:0007669"/>
    <property type="project" value="TreeGrafter"/>
</dbReference>
<gene>
    <name evidence="7" type="ORF">MACH26_18260</name>
</gene>
<proteinExistence type="inferred from homology"/>
<dbReference type="InterPro" id="IPR001670">
    <property type="entry name" value="ADH_Fe/GldA"/>
</dbReference>
<dbReference type="EMBL" id="AP027272">
    <property type="protein sequence ID" value="BDX06305.1"/>
    <property type="molecule type" value="Genomic_DNA"/>
</dbReference>
<evidence type="ECO:0000259" key="6">
    <source>
        <dbReference type="Pfam" id="PF25137"/>
    </source>
</evidence>
<dbReference type="InterPro" id="IPR039697">
    <property type="entry name" value="Alcohol_dehydrogenase_Fe"/>
</dbReference>
<dbReference type="Gene3D" id="1.20.1090.10">
    <property type="entry name" value="Dehydroquinate synthase-like - alpha domain"/>
    <property type="match status" value="1"/>
</dbReference>
<dbReference type="PANTHER" id="PTHR11496">
    <property type="entry name" value="ALCOHOL DEHYDROGENASE"/>
    <property type="match status" value="1"/>
</dbReference>
<dbReference type="Pfam" id="PF25137">
    <property type="entry name" value="ADH_Fe_C"/>
    <property type="match status" value="1"/>
</dbReference>